<evidence type="ECO:0000313" key="1">
    <source>
        <dbReference type="EMBL" id="KHN82356.1"/>
    </source>
</evidence>
<name>A0A0B2VFN7_TOXCA</name>
<accession>A0A0B2VFN7</accession>
<dbReference type="EMBL" id="JPKZ01001380">
    <property type="protein sequence ID" value="KHN82356.1"/>
    <property type="molecule type" value="Genomic_DNA"/>
</dbReference>
<keyword evidence="2" id="KW-1185">Reference proteome</keyword>
<evidence type="ECO:0000313" key="2">
    <source>
        <dbReference type="Proteomes" id="UP000031036"/>
    </source>
</evidence>
<dbReference type="Proteomes" id="UP000031036">
    <property type="component" value="Unassembled WGS sequence"/>
</dbReference>
<comment type="caution">
    <text evidence="1">The sequence shown here is derived from an EMBL/GenBank/DDBJ whole genome shotgun (WGS) entry which is preliminary data.</text>
</comment>
<gene>
    <name evidence="1" type="primary">PUMA1</name>
    <name evidence="1" type="ORF">Tcan_12638</name>
</gene>
<sequence>MMCHIVNDDDLSDCQLLGEKIAEKQAKKLWPRKNLELNPSPLVDKQELLLEQKAKSFKQKLRDMENAEGEVTERITRTVVTHSYETSEGPSDGGGTAELALDTVGASASGDMVSSETAIYDVSSTVISDIALASSSSLSHSYSAVGLDRDLNSFKKRIDANTEEQRLTFFV</sequence>
<protein>
    <submittedName>
        <fullName evidence="1">Spindle-and centromere-associated protein</fullName>
    </submittedName>
</protein>
<organism evidence="1 2">
    <name type="scientific">Toxocara canis</name>
    <name type="common">Canine roundworm</name>
    <dbReference type="NCBI Taxonomy" id="6265"/>
    <lineage>
        <taxon>Eukaryota</taxon>
        <taxon>Metazoa</taxon>
        <taxon>Ecdysozoa</taxon>
        <taxon>Nematoda</taxon>
        <taxon>Chromadorea</taxon>
        <taxon>Rhabditida</taxon>
        <taxon>Spirurina</taxon>
        <taxon>Ascaridomorpha</taxon>
        <taxon>Ascaridoidea</taxon>
        <taxon>Toxocaridae</taxon>
        <taxon>Toxocara</taxon>
    </lineage>
</organism>
<dbReference type="AlphaFoldDB" id="A0A0B2VFN7"/>
<proteinExistence type="predicted"/>
<reference evidence="1 2" key="1">
    <citation type="submission" date="2014-11" db="EMBL/GenBank/DDBJ databases">
        <title>Genetic blueprint of the zoonotic pathogen Toxocara canis.</title>
        <authorList>
            <person name="Zhu X.-Q."/>
            <person name="Korhonen P.K."/>
            <person name="Cai H."/>
            <person name="Young N.D."/>
            <person name="Nejsum P."/>
            <person name="von Samson-Himmelstjerna G."/>
            <person name="Boag P.R."/>
            <person name="Tan P."/>
            <person name="Li Q."/>
            <person name="Min J."/>
            <person name="Yang Y."/>
            <person name="Wang X."/>
            <person name="Fang X."/>
            <person name="Hall R.S."/>
            <person name="Hofmann A."/>
            <person name="Sternberg P.W."/>
            <person name="Jex A.R."/>
            <person name="Gasser R.B."/>
        </authorList>
    </citation>
    <scope>NUCLEOTIDE SEQUENCE [LARGE SCALE GENOMIC DNA]</scope>
    <source>
        <strain evidence="1">PN_DK_2014</strain>
    </source>
</reference>